<reference evidence="2" key="1">
    <citation type="submission" date="2023-07" db="EMBL/GenBank/DDBJ databases">
        <title>Whole Genome Sequencing of Colonoscopy isolates.</title>
        <authorList>
            <person name="Surve S.V."/>
            <person name="Valls R.A."/>
            <person name="Barrak K.E."/>
            <person name="Gardner T.B."/>
            <person name="O'Toole G.A."/>
        </authorList>
    </citation>
    <scope>NUCLEOTIDE SEQUENCE</scope>
    <source>
        <strain evidence="2">GP0119</strain>
    </source>
</reference>
<evidence type="ECO:0000313" key="2">
    <source>
        <dbReference type="EMBL" id="MDO6358118.1"/>
    </source>
</evidence>
<feature type="compositionally biased region" description="Polar residues" evidence="1">
    <location>
        <begin position="41"/>
        <end position="56"/>
    </location>
</feature>
<accession>A0AAW7WNA1</accession>
<dbReference type="AlphaFoldDB" id="A0AAW7WNA1"/>
<feature type="region of interest" description="Disordered" evidence="1">
    <location>
        <begin position="40"/>
        <end position="64"/>
    </location>
</feature>
<comment type="caution">
    <text evidence="2">The sequence shown here is derived from an EMBL/GenBank/DDBJ whole genome shotgun (WGS) entry which is preliminary data.</text>
</comment>
<organism evidence="2 3">
    <name type="scientific">Bacteroides caccae</name>
    <dbReference type="NCBI Taxonomy" id="47678"/>
    <lineage>
        <taxon>Bacteria</taxon>
        <taxon>Pseudomonadati</taxon>
        <taxon>Bacteroidota</taxon>
        <taxon>Bacteroidia</taxon>
        <taxon>Bacteroidales</taxon>
        <taxon>Bacteroidaceae</taxon>
        <taxon>Bacteroides</taxon>
    </lineage>
</organism>
<name>A0AAW7WNA1_9BACE</name>
<dbReference type="EMBL" id="JAUONL010000007">
    <property type="protein sequence ID" value="MDO6358118.1"/>
    <property type="molecule type" value="Genomic_DNA"/>
</dbReference>
<gene>
    <name evidence="2" type="ORF">Q4469_10520</name>
</gene>
<evidence type="ECO:0000313" key="3">
    <source>
        <dbReference type="Proteomes" id="UP001170023"/>
    </source>
</evidence>
<proteinExistence type="predicted"/>
<protein>
    <submittedName>
        <fullName evidence="2">Uncharacterized protein</fullName>
    </submittedName>
</protein>
<sequence length="75" mass="8575">MKKSVLLQIWWLFSQSVVSPFPSFGEGGVAESRGGRWIHNADNNRLTHSPTTSPYGDSSFPKEENGEYYRLSNYY</sequence>
<evidence type="ECO:0000256" key="1">
    <source>
        <dbReference type="SAM" id="MobiDB-lite"/>
    </source>
</evidence>
<dbReference type="Proteomes" id="UP001170023">
    <property type="component" value="Unassembled WGS sequence"/>
</dbReference>
<dbReference type="RefSeq" id="WP_171028081.1">
    <property type="nucleotide sequence ID" value="NZ_CAXSUM010000008.1"/>
</dbReference>